<accession>A0A1V1NSP6</accession>
<dbReference type="Proteomes" id="UP000189670">
    <property type="component" value="Unassembled WGS sequence"/>
</dbReference>
<dbReference type="AlphaFoldDB" id="A0A1V1NSP6"/>
<gene>
    <name evidence="1" type="ORF">OMM_05987</name>
</gene>
<evidence type="ECO:0000313" key="2">
    <source>
        <dbReference type="Proteomes" id="UP000189670"/>
    </source>
</evidence>
<sequence>METCPSLEYINYHLSNKCHDDALYSHLAKCDDCRIKFAEASRLIEACKDIEWAQISRPEARRVMRQFQKPSIFERLKEKIVERFQSNQLRKLKGQWIIETNPLVPNSVLCTTAELRPIAYQWEQCRKSKAIYSFLPLKRHDISLILFVNKSDYDPVSYELYLLNVTSGKKRSSLQFDLWQKDHFCASRSYTSMNSLFKSNPSFDQIHICVGQNKKTDKIQTISRDEFYEGNKFYMIKPIKKGTSDIYIETFTFTKNLSCGEYHLIVKEISQDVCQFKFKISDKGLS</sequence>
<organism evidence="1 2">
    <name type="scientific">Candidatus Magnetoglobus multicellularis str. Araruama</name>
    <dbReference type="NCBI Taxonomy" id="890399"/>
    <lineage>
        <taxon>Bacteria</taxon>
        <taxon>Pseudomonadati</taxon>
        <taxon>Thermodesulfobacteriota</taxon>
        <taxon>Desulfobacteria</taxon>
        <taxon>Desulfobacterales</taxon>
        <taxon>Desulfobacteraceae</taxon>
        <taxon>Candidatus Magnetoglobus</taxon>
    </lineage>
</organism>
<protein>
    <submittedName>
        <fullName evidence="1">Uncharacterized protein</fullName>
    </submittedName>
</protein>
<dbReference type="EMBL" id="ATBP01002675">
    <property type="protein sequence ID" value="ETR65591.1"/>
    <property type="molecule type" value="Genomic_DNA"/>
</dbReference>
<reference evidence="2" key="1">
    <citation type="submission" date="2012-11" db="EMBL/GenBank/DDBJ databases">
        <authorList>
            <person name="Lucero-Rivera Y.E."/>
            <person name="Tovar-Ramirez D."/>
        </authorList>
    </citation>
    <scope>NUCLEOTIDE SEQUENCE [LARGE SCALE GENOMIC DNA]</scope>
    <source>
        <strain evidence="2">Araruama</strain>
    </source>
</reference>
<comment type="caution">
    <text evidence="1">The sequence shown here is derived from an EMBL/GenBank/DDBJ whole genome shotgun (WGS) entry which is preliminary data.</text>
</comment>
<proteinExistence type="predicted"/>
<name>A0A1V1NSP6_9BACT</name>
<evidence type="ECO:0000313" key="1">
    <source>
        <dbReference type="EMBL" id="ETR65591.1"/>
    </source>
</evidence>